<dbReference type="PANTHER" id="PTHR30006:SF2">
    <property type="entry name" value="ABC TRANSPORTER SUBSTRATE-BINDING PROTEIN"/>
    <property type="match status" value="1"/>
</dbReference>
<dbReference type="OrthoDB" id="346372at2157"/>
<proteinExistence type="predicted"/>
<accession>F8D715</accession>
<dbReference type="EMBL" id="CP002839">
    <property type="protein sequence ID" value="AEH35445.1"/>
    <property type="molecule type" value="Genomic_DNA"/>
</dbReference>
<dbReference type="eggNOG" id="arCOG00227">
    <property type="taxonomic scope" value="Archaea"/>
</dbReference>
<keyword evidence="4" id="KW-1185">Reference proteome</keyword>
<evidence type="ECO:0000313" key="3">
    <source>
        <dbReference type="EMBL" id="AEH35445.1"/>
    </source>
</evidence>
<dbReference type="HOGENOM" id="CLU_722829_0_0_2"/>
<dbReference type="InterPro" id="IPR006059">
    <property type="entry name" value="SBP"/>
</dbReference>
<sequence length="391" mass="43648">MAADPARVAETSGCESNHESSTGVEPGTETESSRSLSRRRALSGVAAGSMTALAGCAKIFGSDTTSSDDVLDVCVWSGNYYDRFEESVVPLYEDEYGVDVRLHGGWNDILVDIRQSSGEPPYDVTVADGYFYHVGRQEGLFEPVRTDNVPNLDGAIDHYTEIRTTEYGVPVDGAPCNIIYREDMDFEPETWADLGADPVDNSTGIGIDTGFWWFPVHAAAVGMDDRELAGELYEESLHDSVFDQLRSWNINSWASSGQDIWQAFDDGTIDVAQWYFEQTAYDIDDHDGLTHTLPEETTGYLNNWCVVNGTERRDQAEEFLDFLLSAETQTTWSESSPALFCNAEMEYANDLGEQLPTTGEEARQIAFPDWGYLEDYYEAFDEEYSAIRTNN</sequence>
<protein>
    <submittedName>
        <fullName evidence="3">Extracellular solute-binding protein family 1</fullName>
    </submittedName>
</protein>
<dbReference type="SUPFAM" id="SSF53850">
    <property type="entry name" value="Periplasmic binding protein-like II"/>
    <property type="match status" value="1"/>
</dbReference>
<dbReference type="Gene3D" id="3.40.190.10">
    <property type="entry name" value="Periplasmic binding protein-like II"/>
    <property type="match status" value="2"/>
</dbReference>
<evidence type="ECO:0000313" key="4">
    <source>
        <dbReference type="Proteomes" id="UP000006794"/>
    </source>
</evidence>
<name>F8D715_HALXS</name>
<dbReference type="PANTHER" id="PTHR30006">
    <property type="entry name" value="THIAMINE-BINDING PERIPLASMIC PROTEIN-RELATED"/>
    <property type="match status" value="1"/>
</dbReference>
<feature type="region of interest" description="Disordered" evidence="2">
    <location>
        <begin position="1"/>
        <end position="38"/>
    </location>
</feature>
<dbReference type="KEGG" id="hxa:Halxa_0806"/>
<dbReference type="GeneID" id="10795782"/>
<dbReference type="Pfam" id="PF13416">
    <property type="entry name" value="SBP_bac_8"/>
    <property type="match status" value="1"/>
</dbReference>
<feature type="compositionally biased region" description="Polar residues" evidence="2">
    <location>
        <begin position="13"/>
        <end position="23"/>
    </location>
</feature>
<organism evidence="3 4">
    <name type="scientific">Halopiger xanaduensis (strain DSM 18323 / JCM 14033 / SH-6)</name>
    <dbReference type="NCBI Taxonomy" id="797210"/>
    <lineage>
        <taxon>Archaea</taxon>
        <taxon>Methanobacteriati</taxon>
        <taxon>Methanobacteriota</taxon>
        <taxon>Stenosarchaea group</taxon>
        <taxon>Halobacteria</taxon>
        <taxon>Halobacteriales</taxon>
        <taxon>Natrialbaceae</taxon>
        <taxon>Halopiger</taxon>
    </lineage>
</organism>
<dbReference type="STRING" id="797210.Halxa_0806"/>
<dbReference type="Proteomes" id="UP000006794">
    <property type="component" value="Chromosome"/>
</dbReference>
<reference evidence="3 4" key="1">
    <citation type="journal article" date="2012" name="Stand. Genomic Sci.">
        <title>Complete genome sequence of Halopiger xanaduensis type strain (SH-6(T)).</title>
        <authorList>
            <person name="Anderson I."/>
            <person name="Tindall B.J."/>
            <person name="Rohde M."/>
            <person name="Lucas S."/>
            <person name="Han J."/>
            <person name="Lapidus A."/>
            <person name="Cheng J.F."/>
            <person name="Goodwin L."/>
            <person name="Pitluck S."/>
            <person name="Peters L."/>
            <person name="Pati A."/>
            <person name="Mikhailova N."/>
            <person name="Pagani I."/>
            <person name="Teshima H."/>
            <person name="Han C."/>
            <person name="Tapia R."/>
            <person name="Land M."/>
            <person name="Woyke T."/>
            <person name="Klenk H.P."/>
            <person name="Kyrpides N."/>
            <person name="Ivanova N."/>
        </authorList>
    </citation>
    <scope>NUCLEOTIDE SEQUENCE [LARGE SCALE GENOMIC DNA]</scope>
    <source>
        <strain evidence="4">DSM 18323 / JCM 14033 / SH-6</strain>
    </source>
</reference>
<gene>
    <name evidence="3" type="ordered locus">Halxa_0806</name>
</gene>
<evidence type="ECO:0000256" key="2">
    <source>
        <dbReference type="SAM" id="MobiDB-lite"/>
    </source>
</evidence>
<dbReference type="RefSeq" id="WP_013878345.1">
    <property type="nucleotide sequence ID" value="NC_015666.1"/>
</dbReference>
<dbReference type="AlphaFoldDB" id="F8D715"/>
<keyword evidence="1" id="KW-0732">Signal</keyword>
<evidence type="ECO:0000256" key="1">
    <source>
        <dbReference type="ARBA" id="ARBA00022729"/>
    </source>
</evidence>